<evidence type="ECO:0000313" key="1">
    <source>
        <dbReference type="EMBL" id="KAK2121138.1"/>
    </source>
</evidence>
<name>A0ABQ9WHJ8_SAGOE</name>
<keyword evidence="2" id="KW-1185">Reference proteome</keyword>
<accession>A0ABQ9WHJ8</accession>
<reference evidence="1 2" key="1">
    <citation type="submission" date="2023-05" db="EMBL/GenBank/DDBJ databases">
        <title>B98-5 Cell Line De Novo Hybrid Assembly: An Optical Mapping Approach.</title>
        <authorList>
            <person name="Kananen K."/>
            <person name="Auerbach J.A."/>
            <person name="Kautto E."/>
            <person name="Blachly J.S."/>
        </authorList>
    </citation>
    <scope>NUCLEOTIDE SEQUENCE [LARGE SCALE GENOMIC DNA]</scope>
    <source>
        <strain evidence="1">B95-8</strain>
        <tissue evidence="1">Cell line</tissue>
    </source>
</reference>
<organism evidence="1 2">
    <name type="scientific">Saguinus oedipus</name>
    <name type="common">Cotton-top tamarin</name>
    <name type="synonym">Oedipomidas oedipus</name>
    <dbReference type="NCBI Taxonomy" id="9490"/>
    <lineage>
        <taxon>Eukaryota</taxon>
        <taxon>Metazoa</taxon>
        <taxon>Chordata</taxon>
        <taxon>Craniata</taxon>
        <taxon>Vertebrata</taxon>
        <taxon>Euteleostomi</taxon>
        <taxon>Mammalia</taxon>
        <taxon>Eutheria</taxon>
        <taxon>Euarchontoglires</taxon>
        <taxon>Primates</taxon>
        <taxon>Haplorrhini</taxon>
        <taxon>Platyrrhini</taxon>
        <taxon>Cebidae</taxon>
        <taxon>Callitrichinae</taxon>
        <taxon>Saguinus</taxon>
    </lineage>
</organism>
<evidence type="ECO:0000313" key="2">
    <source>
        <dbReference type="Proteomes" id="UP001266305"/>
    </source>
</evidence>
<comment type="caution">
    <text evidence="1">The sequence shown here is derived from an EMBL/GenBank/DDBJ whole genome shotgun (WGS) entry which is preliminary data.</text>
</comment>
<gene>
    <name evidence="1" type="ORF">P7K49_002524</name>
</gene>
<protein>
    <submittedName>
        <fullName evidence="1">Uncharacterized protein</fullName>
    </submittedName>
</protein>
<dbReference type="EMBL" id="JASSZA010000001">
    <property type="protein sequence ID" value="KAK2121138.1"/>
    <property type="molecule type" value="Genomic_DNA"/>
</dbReference>
<dbReference type="Proteomes" id="UP001266305">
    <property type="component" value="Unassembled WGS sequence"/>
</dbReference>
<proteinExistence type="predicted"/>
<sequence length="90" mass="9670">MPHSKSRSDSQCWLGLQFGTWPLGGGKLCETKPALGGRFARAGRCPAQSYAEGIRGWGPAQAQLRAQHYGISTMAWTPLLLTLLTGQGVQ</sequence>